<organism evidence="1 2">
    <name type="scientific">Thermogutta terrifontis</name>
    <dbReference type="NCBI Taxonomy" id="1331910"/>
    <lineage>
        <taxon>Bacteria</taxon>
        <taxon>Pseudomonadati</taxon>
        <taxon>Planctomycetota</taxon>
        <taxon>Planctomycetia</taxon>
        <taxon>Pirellulales</taxon>
        <taxon>Thermoguttaceae</taxon>
        <taxon>Thermogutta</taxon>
    </lineage>
</organism>
<dbReference type="Proteomes" id="UP000215086">
    <property type="component" value="Chromosome"/>
</dbReference>
<keyword evidence="2" id="KW-1185">Reference proteome</keyword>
<reference evidence="1 2" key="1">
    <citation type="journal article" name="Front. Microbiol.">
        <title>Sugar Metabolism of the First Thermophilic Planctomycete Thermogutta terrifontis: Comparative Genomic and Transcriptomic Approaches.</title>
        <authorList>
            <person name="Elcheninov A.G."/>
            <person name="Menzel P."/>
            <person name="Gudbergsdottir S.R."/>
            <person name="Slesarev A.I."/>
            <person name="Kadnikov V.V."/>
            <person name="Krogh A."/>
            <person name="Bonch-Osmolovskaya E.A."/>
            <person name="Peng X."/>
            <person name="Kublanov I.V."/>
        </authorList>
    </citation>
    <scope>NUCLEOTIDE SEQUENCE [LARGE SCALE GENOMIC DNA]</scope>
    <source>
        <strain evidence="1 2">R1</strain>
    </source>
</reference>
<evidence type="ECO:0000313" key="1">
    <source>
        <dbReference type="EMBL" id="ASV75517.1"/>
    </source>
</evidence>
<dbReference type="EMBL" id="CP018477">
    <property type="protein sequence ID" value="ASV75517.1"/>
    <property type="molecule type" value="Genomic_DNA"/>
</dbReference>
<dbReference type="KEGG" id="ttf:THTE_2915"/>
<proteinExistence type="predicted"/>
<sequence>MKELSKFTTQRNCARRCYNSVYAFAILSQLSCFRKTCPGSDSRSVLPIQS</sequence>
<evidence type="ECO:0000313" key="2">
    <source>
        <dbReference type="Proteomes" id="UP000215086"/>
    </source>
</evidence>
<accession>A0A286RHT0</accession>
<dbReference type="AlphaFoldDB" id="A0A286RHT0"/>
<name>A0A286RHT0_9BACT</name>
<protein>
    <submittedName>
        <fullName evidence="1">Uncharacterized protein</fullName>
    </submittedName>
</protein>
<gene>
    <name evidence="1" type="ORF">THTE_2915</name>
</gene>